<comment type="similarity">
    <text evidence="2">Belongs to the ABC transporter superfamily.</text>
</comment>
<dbReference type="PANTHER" id="PTHR43230">
    <property type="entry name" value="ABC-TYPE DIPEPTIDE/OLIGOPEPTIDE TRANSPORT SYSTEM, ATPASE COMPONENT"/>
    <property type="match status" value="1"/>
</dbReference>
<reference evidence="7 8" key="1">
    <citation type="journal article" date="2015" name="Genome Announc.">
        <title>Genome Assemblies of Three Soil-Associated Devosia species: D. insulae, D. limi, and D. soli.</title>
        <authorList>
            <person name="Hassan Y.I."/>
            <person name="Lepp D."/>
            <person name="Zhou T."/>
        </authorList>
    </citation>
    <scope>NUCLEOTIDE SEQUENCE [LARGE SCALE GENOMIC DNA]</scope>
    <source>
        <strain evidence="7 8">DS-56</strain>
    </source>
</reference>
<dbReference type="CDD" id="cd03257">
    <property type="entry name" value="ABC_NikE_OppD_transporters"/>
    <property type="match status" value="1"/>
</dbReference>
<evidence type="ECO:0000256" key="1">
    <source>
        <dbReference type="ARBA" id="ARBA00004417"/>
    </source>
</evidence>
<keyword evidence="5" id="KW-0067">ATP-binding</keyword>
<comment type="subcellular location">
    <subcellularLocation>
        <location evidence="1">Cell inner membrane</location>
        <topology evidence="1">Peripheral membrane protein</topology>
    </subcellularLocation>
</comment>
<dbReference type="InterPro" id="IPR027417">
    <property type="entry name" value="P-loop_NTPase"/>
</dbReference>
<evidence type="ECO:0000256" key="2">
    <source>
        <dbReference type="ARBA" id="ARBA00005417"/>
    </source>
</evidence>
<keyword evidence="8" id="KW-1185">Reference proteome</keyword>
<keyword evidence="4" id="KW-0547">Nucleotide-binding</keyword>
<evidence type="ECO:0000256" key="3">
    <source>
        <dbReference type="ARBA" id="ARBA00022448"/>
    </source>
</evidence>
<dbReference type="Proteomes" id="UP000095463">
    <property type="component" value="Unassembled WGS sequence"/>
</dbReference>
<dbReference type="Gene3D" id="3.40.50.300">
    <property type="entry name" value="P-loop containing nucleotide triphosphate hydrolases"/>
    <property type="match status" value="1"/>
</dbReference>
<evidence type="ECO:0000256" key="4">
    <source>
        <dbReference type="ARBA" id="ARBA00022741"/>
    </source>
</evidence>
<dbReference type="InterPro" id="IPR003439">
    <property type="entry name" value="ABC_transporter-like_ATP-bd"/>
</dbReference>
<dbReference type="EMBL" id="LAJE02000166">
    <property type="protein sequence ID" value="OEO31220.1"/>
    <property type="molecule type" value="Genomic_DNA"/>
</dbReference>
<dbReference type="InterPro" id="IPR013563">
    <property type="entry name" value="Oligopep_ABC_C"/>
</dbReference>
<dbReference type="PROSITE" id="PS00211">
    <property type="entry name" value="ABC_TRANSPORTER_1"/>
    <property type="match status" value="1"/>
</dbReference>
<dbReference type="GO" id="GO:0016887">
    <property type="term" value="F:ATP hydrolysis activity"/>
    <property type="evidence" value="ECO:0007669"/>
    <property type="project" value="InterPro"/>
</dbReference>
<sequence length="340" mass="37485">MSALIEMRGVTKTYGAFTALNDVTLSLSDTSPSMTAVAGESGSGKTTLARMMLGFINPSHGQVLYQGKDVARMTGAEQRQFRREVQPVFQDPFDVFNPFYRIDHVLETPVKRYKLADSDTKARAMIEDALKRVGLRPQDTLGRFPHELSGGQRQRIMVARAVLLRPRLIIADEPVSMVDASLRATILDELKTLNRELGISIVYITHDLTTAFQICDNIMILYRGNVSEAGAVERVIGAPKHPYSQLLVSSIPLPDLSKAWGGEEIPVSEASAARPNPGCKFAPRCPHVMEMCWDNLPPKYVPDSERLATCFLYRDAPVAASDDVASVFRPPNHSITTTAP</sequence>
<dbReference type="GO" id="GO:0005886">
    <property type="term" value="C:plasma membrane"/>
    <property type="evidence" value="ECO:0007669"/>
    <property type="project" value="UniProtKB-SubCell"/>
</dbReference>
<dbReference type="NCBIfam" id="TIGR01727">
    <property type="entry name" value="oligo_HPY"/>
    <property type="match status" value="1"/>
</dbReference>
<name>A0A1E5XRK4_9HYPH</name>
<evidence type="ECO:0000313" key="8">
    <source>
        <dbReference type="Proteomes" id="UP000095463"/>
    </source>
</evidence>
<dbReference type="GO" id="GO:0015833">
    <property type="term" value="P:peptide transport"/>
    <property type="evidence" value="ECO:0007669"/>
    <property type="project" value="InterPro"/>
</dbReference>
<keyword evidence="3" id="KW-0813">Transport</keyword>
<dbReference type="PANTHER" id="PTHR43230:SF3">
    <property type="entry name" value="ABC-TYPE DIPEPTIDE_OLIGOPEPTIDE TRANSPORT SYSTEM, ATPASE COMPONENT"/>
    <property type="match status" value="1"/>
</dbReference>
<evidence type="ECO:0000256" key="5">
    <source>
        <dbReference type="ARBA" id="ARBA00022840"/>
    </source>
</evidence>
<dbReference type="AlphaFoldDB" id="A0A1E5XRK4"/>
<feature type="domain" description="ABC transporter" evidence="6">
    <location>
        <begin position="5"/>
        <end position="248"/>
    </location>
</feature>
<accession>A0A1E5XRK4</accession>
<dbReference type="SMART" id="SM00382">
    <property type="entry name" value="AAA"/>
    <property type="match status" value="1"/>
</dbReference>
<dbReference type="Pfam" id="PF00005">
    <property type="entry name" value="ABC_tran"/>
    <property type="match status" value="1"/>
</dbReference>
<dbReference type="SUPFAM" id="SSF52540">
    <property type="entry name" value="P-loop containing nucleoside triphosphate hydrolases"/>
    <property type="match status" value="1"/>
</dbReference>
<dbReference type="PROSITE" id="PS50893">
    <property type="entry name" value="ABC_TRANSPORTER_2"/>
    <property type="match status" value="1"/>
</dbReference>
<dbReference type="GO" id="GO:0005524">
    <property type="term" value="F:ATP binding"/>
    <property type="evidence" value="ECO:0007669"/>
    <property type="project" value="UniProtKB-KW"/>
</dbReference>
<evidence type="ECO:0000259" key="6">
    <source>
        <dbReference type="PROSITE" id="PS50893"/>
    </source>
</evidence>
<dbReference type="RefSeq" id="WP_069909599.1">
    <property type="nucleotide sequence ID" value="NZ_LAJE02000166.1"/>
</dbReference>
<dbReference type="InterPro" id="IPR003593">
    <property type="entry name" value="AAA+_ATPase"/>
</dbReference>
<gene>
    <name evidence="7" type="ORF">VW23_017410</name>
</gene>
<protein>
    <submittedName>
        <fullName evidence="7">ABC transporter</fullName>
    </submittedName>
</protein>
<dbReference type="Pfam" id="PF08352">
    <property type="entry name" value="oligo_HPY"/>
    <property type="match status" value="1"/>
</dbReference>
<organism evidence="7 8">
    <name type="scientific">Devosia insulae DS-56</name>
    <dbReference type="NCBI Taxonomy" id="1116389"/>
    <lineage>
        <taxon>Bacteria</taxon>
        <taxon>Pseudomonadati</taxon>
        <taxon>Pseudomonadota</taxon>
        <taxon>Alphaproteobacteria</taxon>
        <taxon>Hyphomicrobiales</taxon>
        <taxon>Devosiaceae</taxon>
        <taxon>Devosia</taxon>
    </lineage>
</organism>
<evidence type="ECO:0000313" key="7">
    <source>
        <dbReference type="EMBL" id="OEO31220.1"/>
    </source>
</evidence>
<dbReference type="InterPro" id="IPR017871">
    <property type="entry name" value="ABC_transporter-like_CS"/>
</dbReference>
<proteinExistence type="inferred from homology"/>
<comment type="caution">
    <text evidence="7">The sequence shown here is derived from an EMBL/GenBank/DDBJ whole genome shotgun (WGS) entry which is preliminary data.</text>
</comment>